<dbReference type="GO" id="GO:0051301">
    <property type="term" value="P:cell division"/>
    <property type="evidence" value="ECO:0007669"/>
    <property type="project" value="UniProtKB-KW"/>
</dbReference>
<feature type="binding site" evidence="7">
    <location>
        <begin position="126"/>
        <end position="132"/>
    </location>
    <ligand>
        <name>ATP</name>
        <dbReference type="ChEBI" id="CHEBI:30616"/>
    </ligand>
</feature>
<evidence type="ECO:0000256" key="2">
    <source>
        <dbReference type="ARBA" id="ARBA00022618"/>
    </source>
</evidence>
<keyword evidence="7" id="KW-0547">Nucleotide-binding</keyword>
<dbReference type="GO" id="GO:0008360">
    <property type="term" value="P:regulation of cell shape"/>
    <property type="evidence" value="ECO:0007669"/>
    <property type="project" value="UniProtKB-KW"/>
</dbReference>
<dbReference type="Pfam" id="PF08245">
    <property type="entry name" value="Mur_ligase_M"/>
    <property type="match status" value="1"/>
</dbReference>
<dbReference type="Pfam" id="PF02875">
    <property type="entry name" value="Mur_ligase_C"/>
    <property type="match status" value="1"/>
</dbReference>
<evidence type="ECO:0000259" key="9">
    <source>
        <dbReference type="Pfam" id="PF01225"/>
    </source>
</evidence>
<comment type="similarity">
    <text evidence="1 7">Belongs to the MurCDEF family. MurE subfamily.</text>
</comment>
<evidence type="ECO:0000256" key="8">
    <source>
        <dbReference type="RuleBase" id="RU004135"/>
    </source>
</evidence>
<dbReference type="InterPro" id="IPR004101">
    <property type="entry name" value="Mur_ligase_C"/>
</dbReference>
<protein>
    <recommendedName>
        <fullName evidence="7">UDP-N-acetylmuramoyl-L-alanyl-D-glutamate--2,6-diaminopimelate ligase</fullName>
        <ecNumber evidence="7">6.3.2.13</ecNumber>
    </recommendedName>
    <alternativeName>
        <fullName evidence="7">Meso-A2pm-adding enzyme</fullName>
    </alternativeName>
    <alternativeName>
        <fullName evidence="7">Meso-diaminopimelate-adding enzyme</fullName>
    </alternativeName>
    <alternativeName>
        <fullName evidence="7">UDP-MurNAc-L-Ala-D-Glu:meso-diaminopimelate ligase</fullName>
    </alternativeName>
    <alternativeName>
        <fullName evidence="7">UDP-MurNAc-tripeptide synthetase</fullName>
    </alternativeName>
    <alternativeName>
        <fullName evidence="7">UDP-N-acetylmuramyl-tripeptide synthetase</fullName>
    </alternativeName>
</protein>
<feature type="domain" description="Mur ligase central" evidence="11">
    <location>
        <begin position="124"/>
        <end position="325"/>
    </location>
</feature>
<comment type="function">
    <text evidence="7">Catalyzes the addition of meso-diaminopimelic acid to the nucleotide precursor UDP-N-acetylmuramoyl-L-alanyl-D-glutamate (UMAG) in the biosynthesis of bacterial cell-wall peptidoglycan.</text>
</comment>
<gene>
    <name evidence="7" type="primary">murE</name>
    <name evidence="12" type="ORF">SAMN05443545_101152</name>
</gene>
<feature type="binding site" evidence="7">
    <location>
        <position position="43"/>
    </location>
    <ligand>
        <name>UDP-N-acetyl-alpha-D-muramoyl-L-alanyl-D-glutamate</name>
        <dbReference type="ChEBI" id="CHEBI:83900"/>
    </ligand>
</feature>
<keyword evidence="4 7" id="KW-0573">Peptidoglycan synthesis</keyword>
<dbReference type="Pfam" id="PF01225">
    <property type="entry name" value="Mur_ligase"/>
    <property type="match status" value="1"/>
</dbReference>
<accession>A0A1H2QTL2</accession>
<feature type="domain" description="Mur ligase N-terminal catalytic" evidence="9">
    <location>
        <begin position="41"/>
        <end position="85"/>
    </location>
</feature>
<feature type="modified residue" description="N6-carboxylysine" evidence="7">
    <location>
        <position position="235"/>
    </location>
</feature>
<dbReference type="GO" id="GO:0008765">
    <property type="term" value="F:UDP-N-acetylmuramoylalanyl-D-glutamate-2,6-diaminopimelate ligase activity"/>
    <property type="evidence" value="ECO:0007669"/>
    <property type="project" value="UniProtKB-UniRule"/>
</dbReference>
<keyword evidence="7" id="KW-0067">ATP-binding</keyword>
<organism evidence="12 13">
    <name type="scientific">Aidingimonas halophila</name>
    <dbReference type="NCBI Taxonomy" id="574349"/>
    <lineage>
        <taxon>Bacteria</taxon>
        <taxon>Pseudomonadati</taxon>
        <taxon>Pseudomonadota</taxon>
        <taxon>Gammaproteobacteria</taxon>
        <taxon>Oceanospirillales</taxon>
        <taxon>Halomonadaceae</taxon>
        <taxon>Aidingimonas</taxon>
    </lineage>
</organism>
<dbReference type="GO" id="GO:0000287">
    <property type="term" value="F:magnesium ion binding"/>
    <property type="evidence" value="ECO:0007669"/>
    <property type="project" value="UniProtKB-UniRule"/>
</dbReference>
<dbReference type="NCBIfam" id="TIGR01085">
    <property type="entry name" value="murE"/>
    <property type="match status" value="1"/>
</dbReference>
<reference evidence="12 13" key="1">
    <citation type="submission" date="2016-10" db="EMBL/GenBank/DDBJ databases">
        <authorList>
            <person name="de Groot N.N."/>
        </authorList>
    </citation>
    <scope>NUCLEOTIDE SEQUENCE [LARGE SCALE GENOMIC DNA]</scope>
    <source>
        <strain evidence="12 13">DSM 19219</strain>
    </source>
</reference>
<dbReference type="GO" id="GO:0071555">
    <property type="term" value="P:cell wall organization"/>
    <property type="evidence" value="ECO:0007669"/>
    <property type="project" value="UniProtKB-KW"/>
</dbReference>
<comment type="pathway">
    <text evidence="7 8">Cell wall biogenesis; peptidoglycan biosynthesis.</text>
</comment>
<keyword evidence="13" id="KW-1185">Reference proteome</keyword>
<feature type="domain" description="Mur ligase C-terminal" evidence="10">
    <location>
        <begin position="347"/>
        <end position="477"/>
    </location>
</feature>
<dbReference type="PANTHER" id="PTHR23135">
    <property type="entry name" value="MUR LIGASE FAMILY MEMBER"/>
    <property type="match status" value="1"/>
</dbReference>
<sequence length="508" mass="54713">MANLMHLERDHLLACLDAMWPEALSDRYLAEDVPERLRLVTDSRDVDKGDVFLALPGTHVDGRQFIEQALSAGASLVLRHDDEGVTESGGTSQCVLGLVALQQRLGELGHKLFAVPDTLALVGVTGTNGKSSVTHYLAQLSDALGHRAGLIGTLGFGPAGQLIDSGLTTPGPLMLQAQLGDMAHRGISRIAMEVSSHALDQQRLRGCRLHTAVFTNLSRDHLDYHDSMAAYAAAKAKLFQRQELQVAVVNGNDALARLMLSGMAQHVRVLACGDQEAATLRVVEWTPHEEGQRALVATPQGERELALSLMGRFNLDNVLLAIATAWGLGDDLDALFQAADALKPVPGRMELLSFPGQPSVVIDYAHTPDALANALQALRAHRGKHGRLWCLFGCGGDRDRGKRALMAQAAQAHADLLVVTDDNPRTEAPQCIRQDIMAGLDEASPQRAWCIGGRDGAIEHAIREAEAEDVVLIAGKGHETYQEIHGVRHAFSDVDVATAALQAQRDEQ</sequence>
<keyword evidence="3 7" id="KW-0133">Cell shape</keyword>
<dbReference type="Gene3D" id="3.40.1190.10">
    <property type="entry name" value="Mur-like, catalytic domain"/>
    <property type="match status" value="1"/>
</dbReference>
<evidence type="ECO:0000256" key="5">
    <source>
        <dbReference type="ARBA" id="ARBA00023306"/>
    </source>
</evidence>
<keyword evidence="7" id="KW-0963">Cytoplasm</keyword>
<evidence type="ECO:0000256" key="3">
    <source>
        <dbReference type="ARBA" id="ARBA00022960"/>
    </source>
</evidence>
<keyword evidence="7" id="KW-0460">Magnesium</keyword>
<feature type="binding site" evidence="7">
    <location>
        <position position="201"/>
    </location>
    <ligand>
        <name>UDP-N-acetyl-alpha-D-muramoyl-L-alanyl-D-glutamate</name>
        <dbReference type="ChEBI" id="CHEBI:83900"/>
    </ligand>
</feature>
<dbReference type="InterPro" id="IPR005761">
    <property type="entry name" value="UDP-N-AcMur-Glu-dNH2Pim_ligase"/>
</dbReference>
<feature type="binding site" evidence="7">
    <location>
        <position position="479"/>
    </location>
    <ligand>
        <name>meso-2,6-diaminopimelate</name>
        <dbReference type="ChEBI" id="CHEBI:57791"/>
    </ligand>
</feature>
<dbReference type="NCBIfam" id="NF001126">
    <property type="entry name" value="PRK00139.1-4"/>
    <property type="match status" value="1"/>
</dbReference>
<dbReference type="UniPathway" id="UPA00219"/>
<dbReference type="SUPFAM" id="SSF63418">
    <property type="entry name" value="MurE/MurF N-terminal domain"/>
    <property type="match status" value="1"/>
</dbReference>
<feature type="binding site" evidence="7">
    <location>
        <begin position="168"/>
        <end position="169"/>
    </location>
    <ligand>
        <name>UDP-N-acetyl-alpha-D-muramoyl-L-alanyl-D-glutamate</name>
        <dbReference type="ChEBI" id="CHEBI:83900"/>
    </ligand>
</feature>
<keyword evidence="7 12" id="KW-0436">Ligase</keyword>
<feature type="binding site" evidence="7">
    <location>
        <begin position="422"/>
        <end position="425"/>
    </location>
    <ligand>
        <name>meso-2,6-diaminopimelate</name>
        <dbReference type="ChEBI" id="CHEBI:57791"/>
    </ligand>
</feature>
<evidence type="ECO:0000259" key="10">
    <source>
        <dbReference type="Pfam" id="PF02875"/>
    </source>
</evidence>
<keyword evidence="2 7" id="KW-0132">Cell division</keyword>
<dbReference type="HAMAP" id="MF_00208">
    <property type="entry name" value="MurE"/>
    <property type="match status" value="1"/>
</dbReference>
<proteinExistence type="inferred from homology"/>
<dbReference type="GO" id="GO:0005524">
    <property type="term" value="F:ATP binding"/>
    <property type="evidence" value="ECO:0007669"/>
    <property type="project" value="UniProtKB-UniRule"/>
</dbReference>
<dbReference type="Gene3D" id="3.90.190.20">
    <property type="entry name" value="Mur ligase, C-terminal domain"/>
    <property type="match status" value="1"/>
</dbReference>
<comment type="caution">
    <text evidence="7">Lacks conserved residue(s) required for the propagation of feature annotation.</text>
</comment>
<evidence type="ECO:0000256" key="4">
    <source>
        <dbReference type="ARBA" id="ARBA00022984"/>
    </source>
</evidence>
<dbReference type="InterPro" id="IPR036615">
    <property type="entry name" value="Mur_ligase_C_dom_sf"/>
</dbReference>
<dbReference type="Proteomes" id="UP000198500">
    <property type="component" value="Unassembled WGS sequence"/>
</dbReference>
<feature type="binding site" evidence="7">
    <location>
        <position position="398"/>
    </location>
    <ligand>
        <name>meso-2,6-diaminopimelate</name>
        <dbReference type="ChEBI" id="CHEBI:57791"/>
    </ligand>
</feature>
<evidence type="ECO:0000256" key="1">
    <source>
        <dbReference type="ARBA" id="ARBA00005898"/>
    </source>
</evidence>
<comment type="subcellular location">
    <subcellularLocation>
        <location evidence="7 8">Cytoplasm</location>
    </subcellularLocation>
</comment>
<keyword evidence="6 7" id="KW-0961">Cell wall biogenesis/degradation</keyword>
<dbReference type="STRING" id="574349.SAMN05443545_101152"/>
<dbReference type="SUPFAM" id="SSF53623">
    <property type="entry name" value="MurD-like peptide ligases, catalytic domain"/>
    <property type="match status" value="1"/>
</dbReference>
<dbReference type="InterPro" id="IPR000713">
    <property type="entry name" value="Mur_ligase_N"/>
</dbReference>
<comment type="PTM">
    <text evidence="7">Carboxylation is probably crucial for Mg(2+) binding and, consequently, for the gamma-phosphate positioning of ATP.</text>
</comment>
<dbReference type="InterPro" id="IPR036565">
    <property type="entry name" value="Mur-like_cat_sf"/>
</dbReference>
<evidence type="ECO:0000259" key="11">
    <source>
        <dbReference type="Pfam" id="PF08245"/>
    </source>
</evidence>
<dbReference type="PANTHER" id="PTHR23135:SF4">
    <property type="entry name" value="UDP-N-ACETYLMURAMOYL-L-ALANYL-D-GLUTAMATE--2,6-DIAMINOPIMELATE LIGASE MURE HOMOLOG, CHLOROPLASTIC"/>
    <property type="match status" value="1"/>
</dbReference>
<dbReference type="GO" id="GO:0005737">
    <property type="term" value="C:cytoplasm"/>
    <property type="evidence" value="ECO:0007669"/>
    <property type="project" value="UniProtKB-SubCell"/>
</dbReference>
<feature type="binding site" evidence="7">
    <location>
        <position position="203"/>
    </location>
    <ligand>
        <name>UDP-N-acetyl-alpha-D-muramoyl-L-alanyl-D-glutamate</name>
        <dbReference type="ChEBI" id="CHEBI:83900"/>
    </ligand>
</feature>
<feature type="binding site" evidence="7">
    <location>
        <position position="195"/>
    </location>
    <ligand>
        <name>UDP-N-acetyl-alpha-D-muramoyl-L-alanyl-D-glutamate</name>
        <dbReference type="ChEBI" id="CHEBI:83900"/>
    </ligand>
</feature>
<feature type="binding site" evidence="7">
    <location>
        <position position="475"/>
    </location>
    <ligand>
        <name>meso-2,6-diaminopimelate</name>
        <dbReference type="ChEBI" id="CHEBI:57791"/>
    </ligand>
</feature>
<keyword evidence="5 7" id="KW-0131">Cell cycle</keyword>
<dbReference type="GO" id="GO:0009252">
    <property type="term" value="P:peptidoglycan biosynthetic process"/>
    <property type="evidence" value="ECO:0007669"/>
    <property type="project" value="UniProtKB-UniRule"/>
</dbReference>
<name>A0A1H2QTL2_9GAMM</name>
<evidence type="ECO:0000256" key="7">
    <source>
        <dbReference type="HAMAP-Rule" id="MF_00208"/>
    </source>
</evidence>
<comment type="cofactor">
    <cofactor evidence="7">
        <name>Mg(2+)</name>
        <dbReference type="ChEBI" id="CHEBI:18420"/>
    </cofactor>
</comment>
<dbReference type="AlphaFoldDB" id="A0A1H2QTL2"/>
<dbReference type="EC" id="6.3.2.13" evidence="7"/>
<feature type="short sequence motif" description="Meso-diaminopimelate recognition motif" evidence="7">
    <location>
        <begin position="422"/>
        <end position="425"/>
    </location>
</feature>
<dbReference type="SUPFAM" id="SSF53244">
    <property type="entry name" value="MurD-like peptide ligases, peptide-binding domain"/>
    <property type="match status" value="1"/>
</dbReference>
<evidence type="ECO:0000313" key="12">
    <source>
        <dbReference type="EMBL" id="SDW10200.1"/>
    </source>
</evidence>
<dbReference type="NCBIfam" id="NF001124">
    <property type="entry name" value="PRK00139.1-2"/>
    <property type="match status" value="1"/>
</dbReference>
<evidence type="ECO:0000313" key="13">
    <source>
        <dbReference type="Proteomes" id="UP000198500"/>
    </source>
</evidence>
<comment type="catalytic activity">
    <reaction evidence="7">
        <text>UDP-N-acetyl-alpha-D-muramoyl-L-alanyl-D-glutamate + meso-2,6-diaminopimelate + ATP = UDP-N-acetyl-alpha-D-muramoyl-L-alanyl-gamma-D-glutamyl-meso-2,6-diaminopimelate + ADP + phosphate + H(+)</text>
        <dbReference type="Rhea" id="RHEA:23676"/>
        <dbReference type="ChEBI" id="CHEBI:15378"/>
        <dbReference type="ChEBI" id="CHEBI:30616"/>
        <dbReference type="ChEBI" id="CHEBI:43474"/>
        <dbReference type="ChEBI" id="CHEBI:57791"/>
        <dbReference type="ChEBI" id="CHEBI:83900"/>
        <dbReference type="ChEBI" id="CHEBI:83905"/>
        <dbReference type="ChEBI" id="CHEBI:456216"/>
        <dbReference type="EC" id="6.3.2.13"/>
    </reaction>
</comment>
<dbReference type="EMBL" id="FNNI01000001">
    <property type="protein sequence ID" value="SDW10200.1"/>
    <property type="molecule type" value="Genomic_DNA"/>
</dbReference>
<dbReference type="Gene3D" id="3.40.1390.10">
    <property type="entry name" value="MurE/MurF, N-terminal domain"/>
    <property type="match status" value="1"/>
</dbReference>
<evidence type="ECO:0000256" key="6">
    <source>
        <dbReference type="ARBA" id="ARBA00023316"/>
    </source>
</evidence>
<dbReference type="InterPro" id="IPR035911">
    <property type="entry name" value="MurE/MurF_N"/>
</dbReference>
<dbReference type="InterPro" id="IPR013221">
    <property type="entry name" value="Mur_ligase_cen"/>
</dbReference>